<comment type="caution">
    <text evidence="3">The sequence shown here is derived from an EMBL/GenBank/DDBJ whole genome shotgun (WGS) entry which is preliminary data.</text>
</comment>
<dbReference type="InterPro" id="IPR000938">
    <property type="entry name" value="CAP-Gly_domain"/>
</dbReference>
<dbReference type="PANTHER" id="PTHR18916">
    <property type="entry name" value="DYNACTIN 1-RELATED MICROTUBULE-BINDING"/>
    <property type="match status" value="1"/>
</dbReference>
<accession>A0ABQ9V134</accession>
<evidence type="ECO:0000259" key="2">
    <source>
        <dbReference type="PROSITE" id="PS50245"/>
    </source>
</evidence>
<dbReference type="Proteomes" id="UP001266305">
    <property type="component" value="Unassembled WGS sequence"/>
</dbReference>
<evidence type="ECO:0000256" key="1">
    <source>
        <dbReference type="SAM" id="MobiDB-lite"/>
    </source>
</evidence>
<feature type="compositionally biased region" description="Low complexity" evidence="1">
    <location>
        <begin position="137"/>
        <end position="162"/>
    </location>
</feature>
<dbReference type="PROSITE" id="PS50245">
    <property type="entry name" value="CAP_GLY_2"/>
    <property type="match status" value="1"/>
</dbReference>
<proteinExistence type="predicted"/>
<feature type="domain" description="CAP-Gly" evidence="2">
    <location>
        <begin position="63"/>
        <end position="105"/>
    </location>
</feature>
<dbReference type="SMART" id="SM01052">
    <property type="entry name" value="CAP_GLY"/>
    <property type="match status" value="1"/>
</dbReference>
<dbReference type="SUPFAM" id="SSF74924">
    <property type="entry name" value="Cap-Gly domain"/>
    <property type="match status" value="1"/>
</dbReference>
<dbReference type="EMBL" id="JASSZA010000009">
    <property type="protein sequence ID" value="KAK2102820.1"/>
    <property type="molecule type" value="Genomic_DNA"/>
</dbReference>
<feature type="region of interest" description="Disordered" evidence="1">
    <location>
        <begin position="134"/>
        <end position="181"/>
    </location>
</feature>
<dbReference type="PROSITE" id="PS00845">
    <property type="entry name" value="CAP_GLY_1"/>
    <property type="match status" value="1"/>
</dbReference>
<reference evidence="3 4" key="1">
    <citation type="submission" date="2023-05" db="EMBL/GenBank/DDBJ databases">
        <title>B98-5 Cell Line De Novo Hybrid Assembly: An Optical Mapping Approach.</title>
        <authorList>
            <person name="Kananen K."/>
            <person name="Auerbach J.A."/>
            <person name="Kautto E."/>
            <person name="Blachly J.S."/>
        </authorList>
    </citation>
    <scope>NUCLEOTIDE SEQUENCE [LARGE SCALE GENOMIC DNA]</scope>
    <source>
        <strain evidence="3">B95-8</strain>
        <tissue evidence="3">Cell line</tissue>
    </source>
</reference>
<dbReference type="PANTHER" id="PTHR18916:SF44">
    <property type="entry name" value="CAP-GLY DOMAIN-CONTAINING LINKER PROTEIN 1"/>
    <property type="match status" value="1"/>
</dbReference>
<organism evidence="3 4">
    <name type="scientific">Saguinus oedipus</name>
    <name type="common">Cotton-top tamarin</name>
    <name type="synonym">Oedipomidas oedipus</name>
    <dbReference type="NCBI Taxonomy" id="9490"/>
    <lineage>
        <taxon>Eukaryota</taxon>
        <taxon>Metazoa</taxon>
        <taxon>Chordata</taxon>
        <taxon>Craniata</taxon>
        <taxon>Vertebrata</taxon>
        <taxon>Euteleostomi</taxon>
        <taxon>Mammalia</taxon>
        <taxon>Eutheria</taxon>
        <taxon>Euarchontoglires</taxon>
        <taxon>Primates</taxon>
        <taxon>Haplorrhini</taxon>
        <taxon>Platyrrhini</taxon>
        <taxon>Cebidae</taxon>
        <taxon>Callitrichinae</taxon>
        <taxon>Saguinus</taxon>
    </lineage>
</organism>
<name>A0ABQ9V134_SAGOE</name>
<dbReference type="Pfam" id="PF01302">
    <property type="entry name" value="CAP_GLY"/>
    <property type="match status" value="1"/>
</dbReference>
<evidence type="ECO:0000313" key="3">
    <source>
        <dbReference type="EMBL" id="KAK2102820.1"/>
    </source>
</evidence>
<dbReference type="InterPro" id="IPR036859">
    <property type="entry name" value="CAP-Gly_dom_sf"/>
</dbReference>
<dbReference type="Gene3D" id="2.30.30.190">
    <property type="entry name" value="CAP Gly-rich-like domain"/>
    <property type="match status" value="1"/>
</dbReference>
<sequence>MFGVFSVVLSDGAVTVLNTEFNRLSEEIASSLTNVLCPAHMMLVGLLLGMVGGTKAGVVRFLGETDFAKGEWCGVELDEPLGKNDGAVAGTRYFQCQPKYGLFAPVHKVTKIGFPSTTPAKAKANAVRRVMATTPASLKRSPSASSLSSMSSVASSVSSRPSRTGLVSSLSHYLPPLPRHD</sequence>
<keyword evidence="4" id="KW-1185">Reference proteome</keyword>
<evidence type="ECO:0000313" key="4">
    <source>
        <dbReference type="Proteomes" id="UP001266305"/>
    </source>
</evidence>
<gene>
    <name evidence="3" type="primary">CLIP1_2</name>
    <name evidence="3" type="ORF">P7K49_020487</name>
</gene>
<protein>
    <submittedName>
        <fullName evidence="3">CAP-GLY domain-containing linker protein 1</fullName>
    </submittedName>
</protein>